<evidence type="ECO:0000313" key="5">
    <source>
        <dbReference type="Proteomes" id="UP001292182"/>
    </source>
</evidence>
<gene>
    <name evidence="4" type="ORF">N4G62_09010</name>
</gene>
<evidence type="ECO:0000259" key="3">
    <source>
        <dbReference type="Pfam" id="PF01593"/>
    </source>
</evidence>
<dbReference type="InterPro" id="IPR050703">
    <property type="entry name" value="Flavin_MAO"/>
</dbReference>
<reference evidence="5" key="1">
    <citation type="submission" date="2023-07" db="EMBL/GenBank/DDBJ databases">
        <title>Whole genome sequence analysis of rice epiphytic Sphingomonas sanguinis OsEp_Plm_15B2.</title>
        <authorList>
            <person name="Sahu K.P."/>
            <person name="Asharani P."/>
            <person name="Reddy B."/>
            <person name="Kumar A."/>
        </authorList>
    </citation>
    <scope>NUCLEOTIDE SEQUENCE [LARGE SCALE GENOMIC DNA]</scope>
    <source>
        <strain evidence="5">OsEp_Plm_15B2</strain>
    </source>
</reference>
<accession>A0ABU5LQF1</accession>
<dbReference type="PRINTS" id="PR00420">
    <property type="entry name" value="RNGMNOXGNASE"/>
</dbReference>
<evidence type="ECO:0000256" key="2">
    <source>
        <dbReference type="SAM" id="MobiDB-lite"/>
    </source>
</evidence>
<dbReference type="InterPro" id="IPR002937">
    <property type="entry name" value="Amino_oxidase"/>
</dbReference>
<dbReference type="RefSeq" id="WP_322539258.1">
    <property type="nucleotide sequence ID" value="NZ_JAOBTW010000008.1"/>
</dbReference>
<dbReference type="PANTHER" id="PTHR43563:SF1">
    <property type="entry name" value="AMINE OXIDASE [FLAVIN-CONTAINING] B"/>
    <property type="match status" value="1"/>
</dbReference>
<dbReference type="Proteomes" id="UP001292182">
    <property type="component" value="Unassembled WGS sequence"/>
</dbReference>
<dbReference type="EMBL" id="JAOBTW010000008">
    <property type="protein sequence ID" value="MDZ7282165.1"/>
    <property type="molecule type" value="Genomic_DNA"/>
</dbReference>
<dbReference type="PANTHER" id="PTHR43563">
    <property type="entry name" value="AMINE OXIDASE"/>
    <property type="match status" value="1"/>
</dbReference>
<name>A0ABU5LQF1_9SPHN</name>
<dbReference type="SUPFAM" id="SSF51905">
    <property type="entry name" value="FAD/NAD(P)-binding domain"/>
    <property type="match status" value="1"/>
</dbReference>
<feature type="region of interest" description="Disordered" evidence="2">
    <location>
        <begin position="28"/>
        <end position="48"/>
    </location>
</feature>
<proteinExistence type="inferred from homology"/>
<feature type="domain" description="Amine oxidase" evidence="3">
    <location>
        <begin position="63"/>
        <end position="515"/>
    </location>
</feature>
<sequence>MRLTRRTLIAGAAAGLLDGCAHPAMPGTLGGADMTRGHRLRDGGFPKPSEERRTDVVIVGGGVAGLSAAWALADAGIGFRLLELEDSTGGNARGGRNAVSAYPLGAHYLPIPNPEATRVIALLERLGIITGWQGGKPLFDPYQVVSDPEERLLRLGRWQEGLMPRVALDERDRHDLTAFFAAMKAFRDRRDDGKPAFAIPIALSSSAADLRALDRISMTEWLDRQGWRSPVLRAHIRYACRDDYGTEPDQVSAWAGIHYFAGRRGAAADVDGDLVLTWPDGNAHLTRAMAARVRSSIDTGRIVWRVAREGDGVVVDSYDVASGHSTRWHARAAILATPRFVTARLVEGVDATGFRYAPWVVANVTVDRPPGGPGFDLAWDNVSATSESLGYVVANHQSLGTAPGPTVLTWYMPLSKMAPASARRLMLERSLAEWQRFVRDDLLATNPDLDGAIRRIDVWRWGHAMIRPEPGFVWGEARTKAAEPRPPLFFAHSDLSGISIFEEAHHHGAVAAEQALAWLKGGRA</sequence>
<protein>
    <submittedName>
        <fullName evidence="4">FAD-dependent oxidoreductase</fullName>
    </submittedName>
</protein>
<keyword evidence="5" id="KW-1185">Reference proteome</keyword>
<dbReference type="Gene3D" id="3.50.50.60">
    <property type="entry name" value="FAD/NAD(P)-binding domain"/>
    <property type="match status" value="1"/>
</dbReference>
<evidence type="ECO:0000256" key="1">
    <source>
        <dbReference type="ARBA" id="ARBA00005995"/>
    </source>
</evidence>
<organism evidence="4 5">
    <name type="scientific">Sphingomonas sanguinis</name>
    <dbReference type="NCBI Taxonomy" id="33051"/>
    <lineage>
        <taxon>Bacteria</taxon>
        <taxon>Pseudomonadati</taxon>
        <taxon>Pseudomonadota</taxon>
        <taxon>Alphaproteobacteria</taxon>
        <taxon>Sphingomonadales</taxon>
        <taxon>Sphingomonadaceae</taxon>
        <taxon>Sphingomonas</taxon>
    </lineage>
</organism>
<dbReference type="InterPro" id="IPR036188">
    <property type="entry name" value="FAD/NAD-bd_sf"/>
</dbReference>
<comment type="similarity">
    <text evidence="1">Belongs to the flavin monoamine oxidase family.</text>
</comment>
<dbReference type="Pfam" id="PF01593">
    <property type="entry name" value="Amino_oxidase"/>
    <property type="match status" value="1"/>
</dbReference>
<evidence type="ECO:0000313" key="4">
    <source>
        <dbReference type="EMBL" id="MDZ7282165.1"/>
    </source>
</evidence>
<comment type="caution">
    <text evidence="4">The sequence shown here is derived from an EMBL/GenBank/DDBJ whole genome shotgun (WGS) entry which is preliminary data.</text>
</comment>